<dbReference type="GeneID" id="54589848"/>
<reference evidence="2" key="1">
    <citation type="journal article" date="2020" name="Stud. Mycol.">
        <title>101 Dothideomycetes genomes: a test case for predicting lifestyles and emergence of pathogens.</title>
        <authorList>
            <person name="Haridas S."/>
            <person name="Albert R."/>
            <person name="Binder M."/>
            <person name="Bloem J."/>
            <person name="Labutti K."/>
            <person name="Salamov A."/>
            <person name="Andreopoulos B."/>
            <person name="Baker S."/>
            <person name="Barry K."/>
            <person name="Bills G."/>
            <person name="Bluhm B."/>
            <person name="Cannon C."/>
            <person name="Castanera R."/>
            <person name="Culley D."/>
            <person name="Daum C."/>
            <person name="Ezra D."/>
            <person name="Gonzalez J."/>
            <person name="Henrissat B."/>
            <person name="Kuo A."/>
            <person name="Liang C."/>
            <person name="Lipzen A."/>
            <person name="Lutzoni F."/>
            <person name="Magnuson J."/>
            <person name="Mondo S."/>
            <person name="Nolan M."/>
            <person name="Ohm R."/>
            <person name="Pangilinan J."/>
            <person name="Park H.-J."/>
            <person name="Ramirez L."/>
            <person name="Alfaro M."/>
            <person name="Sun H."/>
            <person name="Tritt A."/>
            <person name="Yoshinaga Y."/>
            <person name="Zwiers L.-H."/>
            <person name="Turgeon B."/>
            <person name="Goodwin S."/>
            <person name="Spatafora J."/>
            <person name="Crous P."/>
            <person name="Grigoriev I."/>
        </authorList>
    </citation>
    <scope>NUCLEOTIDE SEQUENCE</scope>
    <source>
        <strain evidence="2">CBS 122368</strain>
    </source>
</reference>
<feature type="region of interest" description="Disordered" evidence="1">
    <location>
        <begin position="462"/>
        <end position="502"/>
    </location>
</feature>
<protein>
    <submittedName>
        <fullName evidence="2">Uncharacterized protein</fullName>
    </submittedName>
</protein>
<feature type="region of interest" description="Disordered" evidence="1">
    <location>
        <begin position="145"/>
        <end position="167"/>
    </location>
</feature>
<feature type="compositionally biased region" description="Polar residues" evidence="1">
    <location>
        <begin position="464"/>
        <end position="475"/>
    </location>
</feature>
<evidence type="ECO:0000313" key="3">
    <source>
        <dbReference type="Proteomes" id="UP000800094"/>
    </source>
</evidence>
<dbReference type="Proteomes" id="UP000800094">
    <property type="component" value="Unassembled WGS sequence"/>
</dbReference>
<dbReference type="EMBL" id="ML987203">
    <property type="protein sequence ID" value="KAF2244100.1"/>
    <property type="molecule type" value="Genomic_DNA"/>
</dbReference>
<evidence type="ECO:0000313" key="2">
    <source>
        <dbReference type="EMBL" id="KAF2244100.1"/>
    </source>
</evidence>
<feature type="compositionally biased region" description="Polar residues" evidence="1">
    <location>
        <begin position="382"/>
        <end position="392"/>
    </location>
</feature>
<dbReference type="RefSeq" id="XP_033679104.1">
    <property type="nucleotide sequence ID" value="XM_033836518.1"/>
</dbReference>
<dbReference type="OrthoDB" id="25896at2759"/>
<feature type="compositionally biased region" description="Low complexity" evidence="1">
    <location>
        <begin position="352"/>
        <end position="371"/>
    </location>
</feature>
<sequence length="741" mass="80978">MSNLEVFGAVATLVSAFHGGAELIPRIKTRKGRRGSKTQNEESERKQLQKSLETAESEIGSHYAAHIERLGDMVRIGDVIARDRLLHIAVVIQTDIIMSLQLAVKYENAPLDLKALDEASTTNKKDAVDALDELKQRILLRSPWPRTFAGTPEDSSNTRDSIQSVQTLRSPASSLAVDSHVSKGDSQDAKTGLARYFAMKRRNDSVSSITSTKAPQPLTSDGANFHPALSHLLQGKTPEERTSVMKDIDEIIAAYQGLRVEGDRADAFAILTGSHDGPKRDTLAVLMGGDKRDTVGLHKEALQLLRDLPPTPGERQENFQYPAYNHNILNEDDGRRLSQWIEKRNDAPAPPVQSRWSTTSASSSVYSQRTVNSDPPSLYHCDSTSSRGSPISPTEPETPHPFFSTYRSNPVQATVPPGFYDNTHQARESLPSHIAAHLRTQGLPIAPPVPSQMNTRPVAPFSTPLRTLTPPNASFTVPPRPRTPVRDTPVWNPNSGLPTSSMRLPFAPGQDRSSIIPSPLAPARSSSGPNLAITTSTILGPTADQQKMMDGRPCKSNNYWGFCKGAWAVREDLKKGLGLETRPEGMYNTSQIWTCKHCSFSGASFSTPHPTKKNKKEVVVDPNIYVSAVGIRYRWIFLAKSHVKKRSPASSDPSGTKSVAAKKGAMDEGCNYGCVICSVEGNVTGIFGNVETLMNHVFMEHVRPGGMSESALARSKCVMGRMAGADEEWDINIPVENVLQV</sequence>
<name>A0A6A6I3E0_9PLEO</name>
<gene>
    <name evidence="2" type="ORF">BU26DRAFT_93661</name>
</gene>
<feature type="compositionally biased region" description="Polar residues" evidence="1">
    <location>
        <begin position="491"/>
        <end position="502"/>
    </location>
</feature>
<feature type="compositionally biased region" description="Polar residues" evidence="1">
    <location>
        <begin position="153"/>
        <end position="167"/>
    </location>
</feature>
<accession>A0A6A6I3E0</accession>
<keyword evidence="3" id="KW-1185">Reference proteome</keyword>
<feature type="region of interest" description="Disordered" evidence="1">
    <location>
        <begin position="28"/>
        <end position="53"/>
    </location>
</feature>
<dbReference type="AlphaFoldDB" id="A0A6A6I3E0"/>
<organism evidence="2 3">
    <name type="scientific">Trematosphaeria pertusa</name>
    <dbReference type="NCBI Taxonomy" id="390896"/>
    <lineage>
        <taxon>Eukaryota</taxon>
        <taxon>Fungi</taxon>
        <taxon>Dikarya</taxon>
        <taxon>Ascomycota</taxon>
        <taxon>Pezizomycotina</taxon>
        <taxon>Dothideomycetes</taxon>
        <taxon>Pleosporomycetidae</taxon>
        <taxon>Pleosporales</taxon>
        <taxon>Massarineae</taxon>
        <taxon>Trematosphaeriaceae</taxon>
        <taxon>Trematosphaeria</taxon>
    </lineage>
</organism>
<proteinExistence type="predicted"/>
<feature type="region of interest" description="Disordered" evidence="1">
    <location>
        <begin position="345"/>
        <end position="404"/>
    </location>
</feature>
<evidence type="ECO:0000256" key="1">
    <source>
        <dbReference type="SAM" id="MobiDB-lite"/>
    </source>
</evidence>